<proteinExistence type="predicted"/>
<dbReference type="EMBL" id="BMAU01021392">
    <property type="protein sequence ID" value="GFY30425.1"/>
    <property type="molecule type" value="Genomic_DNA"/>
</dbReference>
<evidence type="ECO:0000313" key="2">
    <source>
        <dbReference type="Proteomes" id="UP000887159"/>
    </source>
</evidence>
<reference evidence="1" key="1">
    <citation type="submission" date="2020-08" db="EMBL/GenBank/DDBJ databases">
        <title>Multicomponent nature underlies the extraordinary mechanical properties of spider dragline silk.</title>
        <authorList>
            <person name="Kono N."/>
            <person name="Nakamura H."/>
            <person name="Mori M."/>
            <person name="Yoshida Y."/>
            <person name="Ohtoshi R."/>
            <person name="Malay A.D."/>
            <person name="Moran D.A.P."/>
            <person name="Tomita M."/>
            <person name="Numata K."/>
            <person name="Arakawa K."/>
        </authorList>
    </citation>
    <scope>NUCLEOTIDE SEQUENCE</scope>
</reference>
<protein>
    <submittedName>
        <fullName evidence="1">Uncharacterized protein</fullName>
    </submittedName>
</protein>
<name>A0A8X6W8V4_TRICX</name>
<organism evidence="1 2">
    <name type="scientific">Trichonephila clavipes</name>
    <name type="common">Golden silk orbweaver</name>
    <name type="synonym">Nephila clavipes</name>
    <dbReference type="NCBI Taxonomy" id="2585209"/>
    <lineage>
        <taxon>Eukaryota</taxon>
        <taxon>Metazoa</taxon>
        <taxon>Ecdysozoa</taxon>
        <taxon>Arthropoda</taxon>
        <taxon>Chelicerata</taxon>
        <taxon>Arachnida</taxon>
        <taxon>Araneae</taxon>
        <taxon>Araneomorphae</taxon>
        <taxon>Entelegynae</taxon>
        <taxon>Araneoidea</taxon>
        <taxon>Nephilidae</taxon>
        <taxon>Trichonephila</taxon>
    </lineage>
</organism>
<comment type="caution">
    <text evidence="1">The sequence shown here is derived from an EMBL/GenBank/DDBJ whole genome shotgun (WGS) entry which is preliminary data.</text>
</comment>
<dbReference type="Proteomes" id="UP000887159">
    <property type="component" value="Unassembled WGS sequence"/>
</dbReference>
<keyword evidence="2" id="KW-1185">Reference proteome</keyword>
<accession>A0A8X6W8V4</accession>
<evidence type="ECO:0000313" key="1">
    <source>
        <dbReference type="EMBL" id="GFY30425.1"/>
    </source>
</evidence>
<dbReference type="AlphaFoldDB" id="A0A8X6W8V4"/>
<gene>
    <name evidence="1" type="ORF">TNCV_4066751</name>
</gene>
<sequence>MVIILSTGQVFNSLAKHDCSFPQPSGGLLCRQSFSNFSRSGGKYIRRIQENDARRNIWEIPVPMGLPRSVSSAVFRTFTSHDFLQPHPHQIRVKCTPDCLLCLGGKAMNCFYLAL</sequence>